<dbReference type="GO" id="GO:0015074">
    <property type="term" value="P:DNA integration"/>
    <property type="evidence" value="ECO:0007669"/>
    <property type="project" value="InterPro"/>
</dbReference>
<accession>A0A2U1TCG3</accession>
<gene>
    <name evidence="3" type="ORF">DF223_10715</name>
</gene>
<dbReference type="GO" id="GO:0003677">
    <property type="term" value="F:DNA binding"/>
    <property type="evidence" value="ECO:0007669"/>
    <property type="project" value="InterPro"/>
</dbReference>
<dbReference type="InterPro" id="IPR002104">
    <property type="entry name" value="Integrase_catalytic"/>
</dbReference>
<dbReference type="Proteomes" id="UP000244962">
    <property type="component" value="Unassembled WGS sequence"/>
</dbReference>
<keyword evidence="4" id="KW-1185">Reference proteome</keyword>
<dbReference type="GO" id="GO:0006310">
    <property type="term" value="P:DNA recombination"/>
    <property type="evidence" value="ECO:0007669"/>
    <property type="project" value="UniProtKB-KW"/>
</dbReference>
<keyword evidence="1" id="KW-0233">DNA recombination</keyword>
<dbReference type="Pfam" id="PF00589">
    <property type="entry name" value="Phage_integrase"/>
    <property type="match status" value="1"/>
</dbReference>
<evidence type="ECO:0000256" key="1">
    <source>
        <dbReference type="ARBA" id="ARBA00023172"/>
    </source>
</evidence>
<dbReference type="SUPFAM" id="SSF56349">
    <property type="entry name" value="DNA breaking-rejoining enzymes"/>
    <property type="match status" value="1"/>
</dbReference>
<evidence type="ECO:0000313" key="4">
    <source>
        <dbReference type="Proteomes" id="UP000244962"/>
    </source>
</evidence>
<protein>
    <recommendedName>
        <fullName evidence="2">Tyr recombinase domain-containing protein</fullName>
    </recommendedName>
</protein>
<comment type="caution">
    <text evidence="3">The sequence shown here is derived from an EMBL/GenBank/DDBJ whole genome shotgun (WGS) entry which is preliminary data.</text>
</comment>
<evidence type="ECO:0000259" key="2">
    <source>
        <dbReference type="Pfam" id="PF00589"/>
    </source>
</evidence>
<dbReference type="EMBL" id="QEFB01000012">
    <property type="protein sequence ID" value="PWC06566.1"/>
    <property type="molecule type" value="Genomic_DNA"/>
</dbReference>
<name>A0A2U1TCG3_9MICO</name>
<organism evidence="3 4">
    <name type="scientific">Mycetocola zhujimingii</name>
    <dbReference type="NCBI Taxonomy" id="2079792"/>
    <lineage>
        <taxon>Bacteria</taxon>
        <taxon>Bacillati</taxon>
        <taxon>Actinomycetota</taxon>
        <taxon>Actinomycetes</taxon>
        <taxon>Micrococcales</taxon>
        <taxon>Microbacteriaceae</taxon>
        <taxon>Mycetocola</taxon>
    </lineage>
</organism>
<proteinExistence type="predicted"/>
<dbReference type="AlphaFoldDB" id="A0A2U1TCG3"/>
<dbReference type="Gene3D" id="1.10.443.10">
    <property type="entry name" value="Intergrase catalytic core"/>
    <property type="match status" value="1"/>
</dbReference>
<feature type="domain" description="Tyr recombinase" evidence="2">
    <location>
        <begin position="167"/>
        <end position="299"/>
    </location>
</feature>
<evidence type="ECO:0000313" key="3">
    <source>
        <dbReference type="EMBL" id="PWC06566.1"/>
    </source>
</evidence>
<sequence>MSAAHGLLIGGINSHMGEDARLTITNYTPRMLPSRWTPIAAFVRDVVSLAAPVTPYSAHRLMTVCAHYVDWSVSRAGYPLDARILFRRETIENYTRRAATELSEGTLRNYRSMLLRISEVVLPEHKPVPMTPLNERSSIAPYSEAEEVLLRRWARGQNTAMKERKAMALLALCGGAGLKSIEVAELKRRDVEFDDLGVLVHVTGAAERSVPLLAEWEPWLRVSVEGVDPSDVVFGMPDRSTYRNLVSSFVSTTSGELRPRSDKLRATWLVKHLRWGTPMKALMKAAGISKFENLARYLAYVPELDDATYRARLRVEASR</sequence>
<dbReference type="InterPro" id="IPR013762">
    <property type="entry name" value="Integrase-like_cat_sf"/>
</dbReference>
<reference evidence="4" key="1">
    <citation type="submission" date="2018-04" db="EMBL/GenBank/DDBJ databases">
        <authorList>
            <person name="Liu S."/>
            <person name="Wang Z."/>
            <person name="Li J."/>
        </authorList>
    </citation>
    <scope>NUCLEOTIDE SEQUENCE [LARGE SCALE GENOMIC DNA]</scope>
    <source>
        <strain evidence="4">622</strain>
    </source>
</reference>
<dbReference type="InterPro" id="IPR011010">
    <property type="entry name" value="DNA_brk_join_enz"/>
</dbReference>